<keyword evidence="2" id="KW-1185">Reference proteome</keyword>
<dbReference type="Proteomes" id="UP001145114">
    <property type="component" value="Unassembled WGS sequence"/>
</dbReference>
<protein>
    <submittedName>
        <fullName evidence="1">Uncharacterized protein</fullName>
    </submittedName>
</protein>
<evidence type="ECO:0000313" key="2">
    <source>
        <dbReference type="Proteomes" id="UP001145114"/>
    </source>
</evidence>
<name>A0ACC1HWJ7_9FUNG</name>
<evidence type="ECO:0000313" key="1">
    <source>
        <dbReference type="EMBL" id="KAJ1679478.1"/>
    </source>
</evidence>
<dbReference type="EMBL" id="JAMZIH010000358">
    <property type="protein sequence ID" value="KAJ1679478.1"/>
    <property type="molecule type" value="Genomic_DNA"/>
</dbReference>
<organism evidence="1 2">
    <name type="scientific">Spiromyces aspiralis</name>
    <dbReference type="NCBI Taxonomy" id="68401"/>
    <lineage>
        <taxon>Eukaryota</taxon>
        <taxon>Fungi</taxon>
        <taxon>Fungi incertae sedis</taxon>
        <taxon>Zoopagomycota</taxon>
        <taxon>Kickxellomycotina</taxon>
        <taxon>Kickxellomycetes</taxon>
        <taxon>Kickxellales</taxon>
        <taxon>Kickxellaceae</taxon>
        <taxon>Spiromyces</taxon>
    </lineage>
</organism>
<proteinExistence type="predicted"/>
<sequence>MVIDGPSPYWSPTSTIDHDSGIMSSLVGASSQSPGLAATSPEGAVQGTGLANFFASLNMLPSTPAAGTDDVRAAEDLDIDVSTWMQQFVHASAISQAIGGARPTASGLPQKSEFVGGLQHPTVADVTARATVAKPAASQAVEIAPKPHPQTQAAPTPIFPRKDTIAAQATVKPEPASASKPAIATKQETAADSSPAASLAQKRQERLIKNRAAALLSRKRKREQLSSLESQVSTLTTENNELKARLAELEKKMGKLTTERDVLVAKVASMNSSLSKARREECGQESHAIVKESTDTYSKHLSIGHLLVPVLFSFTLLSLISGQGSSSSNHFTGFSEPNGGLGYSAYQALPGTNSGFDETQMLLNAISGSVQPLSSSEESEELTLIERIRHAVNAMSRRHKGEGRESAGSANSESWSLDCLDSADLHISQPSYNDDAAPQGVGDKAVSDGEALHSWLKGLTSSSGVMTLAAPSSHGEQPTKTVASVSSSEGSKNIDLARDSYDKERGLVYYTSSQNAVVKVLNGGPSGAEDPPRLRSFFDLVKGLSGSAPTAARPKLSLYSPMVDCDRPDATADNDRTQLQQQQQQPPPPPWQVTENGWSPQQQYYRLDVEVVGSKVVSHLDYFDGVS</sequence>
<gene>
    <name evidence="1" type="ORF">EV182_001971</name>
</gene>
<comment type="caution">
    <text evidence="1">The sequence shown here is derived from an EMBL/GenBank/DDBJ whole genome shotgun (WGS) entry which is preliminary data.</text>
</comment>
<accession>A0ACC1HWJ7</accession>
<reference evidence="1" key="1">
    <citation type="submission" date="2022-06" db="EMBL/GenBank/DDBJ databases">
        <title>Phylogenomic reconstructions and comparative analyses of Kickxellomycotina fungi.</title>
        <authorList>
            <person name="Reynolds N.K."/>
            <person name="Stajich J.E."/>
            <person name="Barry K."/>
            <person name="Grigoriev I.V."/>
            <person name="Crous P."/>
            <person name="Smith M.E."/>
        </authorList>
    </citation>
    <scope>NUCLEOTIDE SEQUENCE</scope>
    <source>
        <strain evidence="1">RSA 2271</strain>
    </source>
</reference>